<dbReference type="Gene3D" id="3.40.50.300">
    <property type="entry name" value="P-loop containing nucleotide triphosphate hydrolases"/>
    <property type="match status" value="1"/>
</dbReference>
<dbReference type="SMART" id="SM00368">
    <property type="entry name" value="LRR_RI"/>
    <property type="match status" value="7"/>
</dbReference>
<dbReference type="Pfam" id="PF14484">
    <property type="entry name" value="FISNA"/>
    <property type="match status" value="1"/>
</dbReference>
<accession>A0A8C2I4U6</accession>
<feature type="compositionally biased region" description="Basic and acidic residues" evidence="10">
    <location>
        <begin position="94"/>
        <end position="110"/>
    </location>
</feature>
<dbReference type="InterPro" id="IPR001611">
    <property type="entry name" value="Leu-rich_rpt"/>
</dbReference>
<dbReference type="InterPro" id="IPR027417">
    <property type="entry name" value="P-loop_NTPase"/>
</dbReference>
<dbReference type="SUPFAM" id="SSF57845">
    <property type="entry name" value="B-box zinc-binding domain"/>
    <property type="match status" value="1"/>
</dbReference>
<dbReference type="InterPro" id="IPR000315">
    <property type="entry name" value="Znf_B-box"/>
</dbReference>
<dbReference type="InterPro" id="IPR029495">
    <property type="entry name" value="NACHT-assoc"/>
</dbReference>
<dbReference type="Pfam" id="PF05729">
    <property type="entry name" value="NACHT"/>
    <property type="match status" value="1"/>
</dbReference>
<evidence type="ECO:0000259" key="12">
    <source>
        <dbReference type="PROSITE" id="PS50188"/>
    </source>
</evidence>
<dbReference type="InterPro" id="IPR043136">
    <property type="entry name" value="B30.2/SPRY_sf"/>
</dbReference>
<dbReference type="Pfam" id="PF17776">
    <property type="entry name" value="NLRC4_HD2"/>
    <property type="match status" value="1"/>
</dbReference>
<keyword evidence="3" id="KW-0433">Leucine-rich repeat</keyword>
<dbReference type="InterPro" id="IPR006574">
    <property type="entry name" value="PRY"/>
</dbReference>
<evidence type="ECO:0000256" key="5">
    <source>
        <dbReference type="ARBA" id="ARBA00022741"/>
    </source>
</evidence>
<dbReference type="PROSITE" id="PS50188">
    <property type="entry name" value="B302_SPRY"/>
    <property type="match status" value="1"/>
</dbReference>
<evidence type="ECO:0000256" key="1">
    <source>
        <dbReference type="ARBA" id="ARBA00004496"/>
    </source>
</evidence>
<dbReference type="Pfam" id="PF00643">
    <property type="entry name" value="zf-B_box"/>
    <property type="match status" value="1"/>
</dbReference>
<dbReference type="InterPro" id="IPR004020">
    <property type="entry name" value="DAPIN"/>
</dbReference>
<evidence type="ECO:0000256" key="9">
    <source>
        <dbReference type="PROSITE-ProRule" id="PRU00024"/>
    </source>
</evidence>
<dbReference type="CDD" id="cd19769">
    <property type="entry name" value="Bbox2_TRIM16-like"/>
    <property type="match status" value="1"/>
</dbReference>
<keyword evidence="8" id="KW-0067">ATP-binding</keyword>
<keyword evidence="6 9" id="KW-0863">Zinc-finger</keyword>
<dbReference type="InterPro" id="IPR032675">
    <property type="entry name" value="LRR_dom_sf"/>
</dbReference>
<dbReference type="SMART" id="SM01288">
    <property type="entry name" value="FISNA"/>
    <property type="match status" value="1"/>
</dbReference>
<evidence type="ECO:0000256" key="10">
    <source>
        <dbReference type="SAM" id="MobiDB-lite"/>
    </source>
</evidence>
<dbReference type="PANTHER" id="PTHR24106">
    <property type="entry name" value="NACHT, LRR AND CARD DOMAINS-CONTAINING"/>
    <property type="match status" value="1"/>
</dbReference>
<dbReference type="PROSITE" id="PS50119">
    <property type="entry name" value="ZF_BBOX"/>
    <property type="match status" value="1"/>
</dbReference>
<gene>
    <name evidence="13" type="primary">si:ch211-201o1.1</name>
</gene>
<dbReference type="InterPro" id="IPR013320">
    <property type="entry name" value="ConA-like_dom_sf"/>
</dbReference>
<feature type="compositionally biased region" description="Basic and acidic residues" evidence="10">
    <location>
        <begin position="55"/>
        <end position="69"/>
    </location>
</feature>
<evidence type="ECO:0000256" key="4">
    <source>
        <dbReference type="ARBA" id="ARBA00022737"/>
    </source>
</evidence>
<feature type="compositionally biased region" description="Low complexity" evidence="10">
    <location>
        <begin position="70"/>
        <end position="82"/>
    </location>
</feature>
<dbReference type="SUPFAM" id="SSF52047">
    <property type="entry name" value="RNI-like"/>
    <property type="match status" value="1"/>
</dbReference>
<keyword evidence="2" id="KW-0963">Cytoplasm</keyword>
<feature type="region of interest" description="Disordered" evidence="10">
    <location>
        <begin position="1"/>
        <end position="120"/>
    </location>
</feature>
<dbReference type="Pfam" id="PF00622">
    <property type="entry name" value="SPRY"/>
    <property type="match status" value="1"/>
</dbReference>
<reference evidence="13" key="1">
    <citation type="submission" date="2025-08" db="UniProtKB">
        <authorList>
            <consortium name="Ensembl"/>
        </authorList>
    </citation>
    <scope>IDENTIFICATION</scope>
</reference>
<dbReference type="Gene3D" id="3.30.160.60">
    <property type="entry name" value="Classic Zinc Finger"/>
    <property type="match status" value="1"/>
</dbReference>
<evidence type="ECO:0000256" key="6">
    <source>
        <dbReference type="ARBA" id="ARBA00022771"/>
    </source>
</evidence>
<dbReference type="FunFam" id="3.40.50.300:FF:000210">
    <property type="entry name" value="Si:dkey-16p6.1"/>
    <property type="match status" value="1"/>
</dbReference>
<dbReference type="Gene3D" id="3.80.10.10">
    <property type="entry name" value="Ribonuclease Inhibitor"/>
    <property type="match status" value="2"/>
</dbReference>
<evidence type="ECO:0000313" key="14">
    <source>
        <dbReference type="Proteomes" id="UP000694701"/>
    </source>
</evidence>
<dbReference type="SMART" id="SM00449">
    <property type="entry name" value="SPRY"/>
    <property type="match status" value="1"/>
</dbReference>
<dbReference type="SMART" id="SM00336">
    <property type="entry name" value="BBOX"/>
    <property type="match status" value="1"/>
</dbReference>
<evidence type="ECO:0000256" key="3">
    <source>
        <dbReference type="ARBA" id="ARBA00022614"/>
    </source>
</evidence>
<evidence type="ECO:0000256" key="7">
    <source>
        <dbReference type="ARBA" id="ARBA00022833"/>
    </source>
</evidence>
<feature type="domain" description="B30.2/SPRY" evidence="12">
    <location>
        <begin position="1049"/>
        <end position="1236"/>
    </location>
</feature>
<dbReference type="InterPro" id="IPR001870">
    <property type="entry name" value="B30.2/SPRY"/>
</dbReference>
<sequence length="1236" mass="140130">MSAGENDDGSANMSASKEDLHSERTEKERSDSPTSSHPSLMSDRSIPEPLNFSDGEQKKTERTKQERSDSSTTSSHPSLMSDRSIPEPLNFSDEEQKKTESKLSVEESLQHAESTSAKGVCQRHHRDLEVFCKTDNMYICNICVAQEHQGHSKIYTAKPDVPDSQSLLLYIMKKMETEKFQAFKRVLSEDYPECLGSEPDELSVSDAAKKIVESFEEEGAWRITFHFLKNVNPLQKNTEANKAKLKNKCQHINEGNSSQGKQSSLKEIYTDLYMTEGGSGQINNEHEVLRNELISQSRTTPESLLICNDIFKTLPGQSKLIRTVLTIGIVGIGKHVSVHKFILDWADGRANEDISIIIHLPFRELNQKKGNCSLLQLIHQYAPELKEANLKEMKALFILDGLEVCQYPLDFHKNDHCTDINQEVPVDVLLTNLIKGNLLPSALLWITTRPSTASRIPPEYVHRATEIRGFNDQQKETYFRKKISDQKLANDIITHIKSCRSLYIMCHMPIFCWISATVLENMMSNGNSDQIPRTLTEMFTHFLLIQISWKHKKFNGADADNPKKLSDFDKTLILKLGELAFQQLEKGNMIFQEEDLKKCEIDVSKFSEYSVFTEMFREELGLYREKVYSFVHLSYQEYLAAIYAHFTCVNDGKNVLDKNDSKNLSDVHQSAVDKALKSENGHLDLFLRFLLGLSVDPNCTLLQDLLTKDRSYKPCVDKNMTVHLIQEKIKQEESPERIINLFHCLSELNDNTLVKEIQTAMKSGTLLGSELEPEQWSALAYVLLKSGKELDEFDTKKFHTTTENQLRLLPVLRICKKARLNCCNLSFESCGIVASALQSVNSPLRELDLSNNKLDKSGMDVLLTALSDPYCQLQKLSLAGCKFPSTTCTNFGLALKSNSYLRELDLSYNKISAYGVNKLCDGLISPHCRLTKLKLKRCGLTKTSCVHLASVLKYNSNLRELELKSNDLRDSGVEQLSVGLQDPQCRLEKLGLSGCMITEEGCSSLALALSSNTGHLRELDLSYNHPGDLGEKQLSAKKEDPNCKLEKLHVEKGGECRMKPSLRKYVCQLTVDLSTLHSRLKLSNRNQKISETTEEQKYPDHPDRFKLYPQAMCREALTDRCYFEVECDGGVGVGVAYKTSDRTESIMGVKNPFPALLYLNGKLKLWQNNEVTREFPVSDWSRRVGVYVDFENGSLSYYSILDKFTHLHTHITTFKDCLYTGFIFLTDSSVTLCEIT</sequence>
<dbReference type="Pfam" id="PF13765">
    <property type="entry name" value="PRY"/>
    <property type="match status" value="1"/>
</dbReference>
<dbReference type="GO" id="GO:0008270">
    <property type="term" value="F:zinc ion binding"/>
    <property type="evidence" value="ECO:0007669"/>
    <property type="project" value="UniProtKB-KW"/>
</dbReference>
<keyword evidence="6 9" id="KW-0479">Metal-binding</keyword>
<dbReference type="SMART" id="SM00589">
    <property type="entry name" value="PRY"/>
    <property type="match status" value="1"/>
</dbReference>
<dbReference type="Gene3D" id="2.60.120.920">
    <property type="match status" value="1"/>
</dbReference>
<dbReference type="Pfam" id="PF02758">
    <property type="entry name" value="PYRIN"/>
    <property type="match status" value="1"/>
</dbReference>
<dbReference type="InterPro" id="IPR011029">
    <property type="entry name" value="DEATH-like_dom_sf"/>
</dbReference>
<dbReference type="InterPro" id="IPR041267">
    <property type="entry name" value="NLRP_HD2"/>
</dbReference>
<proteinExistence type="predicted"/>
<evidence type="ECO:0000259" key="11">
    <source>
        <dbReference type="PROSITE" id="PS50119"/>
    </source>
</evidence>
<dbReference type="SUPFAM" id="SSF47986">
    <property type="entry name" value="DEATH domain"/>
    <property type="match status" value="1"/>
</dbReference>
<organism evidence="13 14">
    <name type="scientific">Cyprinus carpio</name>
    <name type="common">Common carp</name>
    <dbReference type="NCBI Taxonomy" id="7962"/>
    <lineage>
        <taxon>Eukaryota</taxon>
        <taxon>Metazoa</taxon>
        <taxon>Chordata</taxon>
        <taxon>Craniata</taxon>
        <taxon>Vertebrata</taxon>
        <taxon>Euteleostomi</taxon>
        <taxon>Actinopterygii</taxon>
        <taxon>Neopterygii</taxon>
        <taxon>Teleostei</taxon>
        <taxon>Ostariophysi</taxon>
        <taxon>Cypriniformes</taxon>
        <taxon>Cyprinidae</taxon>
        <taxon>Cyprininae</taxon>
        <taxon>Cyprinus</taxon>
    </lineage>
</organism>
<name>A0A8C2I4U6_CYPCA</name>
<dbReference type="InterPro" id="IPR051261">
    <property type="entry name" value="NLR"/>
</dbReference>
<dbReference type="Pfam" id="PF13516">
    <property type="entry name" value="LRR_6"/>
    <property type="match status" value="3"/>
</dbReference>
<dbReference type="GO" id="GO:0005737">
    <property type="term" value="C:cytoplasm"/>
    <property type="evidence" value="ECO:0007669"/>
    <property type="project" value="UniProtKB-SubCell"/>
</dbReference>
<evidence type="ECO:0000256" key="2">
    <source>
        <dbReference type="ARBA" id="ARBA00022490"/>
    </source>
</evidence>
<keyword evidence="4" id="KW-0677">Repeat</keyword>
<feature type="compositionally biased region" description="Basic and acidic residues" evidence="10">
    <location>
        <begin position="16"/>
        <end position="31"/>
    </location>
</feature>
<dbReference type="Proteomes" id="UP000694701">
    <property type="component" value="Unplaced"/>
</dbReference>
<keyword evidence="7" id="KW-0862">Zinc</keyword>
<dbReference type="Ensembl" id="ENSCCRT00020081844.1">
    <property type="protein sequence ID" value="ENSCCRP00020074594.1"/>
    <property type="gene ID" value="ENSCCRG00020034787.1"/>
</dbReference>
<comment type="subcellular location">
    <subcellularLocation>
        <location evidence="1">Cytoplasm</location>
    </subcellularLocation>
</comment>
<dbReference type="InterPro" id="IPR041075">
    <property type="entry name" value="NOD1/2_WH"/>
</dbReference>
<feature type="domain" description="B box-type" evidence="11">
    <location>
        <begin position="116"/>
        <end position="156"/>
    </location>
</feature>
<dbReference type="SUPFAM" id="SSF49899">
    <property type="entry name" value="Concanavalin A-like lectins/glucanases"/>
    <property type="match status" value="1"/>
</dbReference>
<dbReference type="Pfam" id="PF17779">
    <property type="entry name" value="WHD_NOD2"/>
    <property type="match status" value="1"/>
</dbReference>
<protein>
    <submittedName>
        <fullName evidence="13">NACHT, LRR and PYD domains-containing protein 12-like</fullName>
    </submittedName>
</protein>
<dbReference type="GO" id="GO:0005524">
    <property type="term" value="F:ATP binding"/>
    <property type="evidence" value="ECO:0007669"/>
    <property type="project" value="UniProtKB-KW"/>
</dbReference>
<dbReference type="InterPro" id="IPR003877">
    <property type="entry name" value="SPRY_dom"/>
</dbReference>
<keyword evidence="5" id="KW-0547">Nucleotide-binding</keyword>
<evidence type="ECO:0000256" key="8">
    <source>
        <dbReference type="ARBA" id="ARBA00022840"/>
    </source>
</evidence>
<dbReference type="AlphaFoldDB" id="A0A8C2I4U6"/>
<dbReference type="InterPro" id="IPR007111">
    <property type="entry name" value="NACHT_NTPase"/>
</dbReference>
<evidence type="ECO:0000313" key="13">
    <source>
        <dbReference type="Ensembl" id="ENSCCRP00020074594.1"/>
    </source>
</evidence>